<accession>A0ABW5RPW5</accession>
<evidence type="ECO:0000313" key="2">
    <source>
        <dbReference type="Proteomes" id="UP001597506"/>
    </source>
</evidence>
<comment type="caution">
    <text evidence="1">The sequence shown here is derived from an EMBL/GenBank/DDBJ whole genome shotgun (WGS) entry which is preliminary data.</text>
</comment>
<organism evidence="1 2">
    <name type="scientific">Bacillus seohaeanensis</name>
    <dbReference type="NCBI Taxonomy" id="284580"/>
    <lineage>
        <taxon>Bacteria</taxon>
        <taxon>Bacillati</taxon>
        <taxon>Bacillota</taxon>
        <taxon>Bacilli</taxon>
        <taxon>Bacillales</taxon>
        <taxon>Bacillaceae</taxon>
        <taxon>Bacillus</taxon>
    </lineage>
</organism>
<name>A0ABW5RPW5_9BACI</name>
<evidence type="ECO:0000313" key="1">
    <source>
        <dbReference type="EMBL" id="MFD2680445.1"/>
    </source>
</evidence>
<dbReference type="EMBL" id="JBHUMF010000015">
    <property type="protein sequence ID" value="MFD2680445.1"/>
    <property type="molecule type" value="Genomic_DNA"/>
</dbReference>
<keyword evidence="2" id="KW-1185">Reference proteome</keyword>
<proteinExistence type="predicted"/>
<reference evidence="2" key="1">
    <citation type="journal article" date="2019" name="Int. J. Syst. Evol. Microbiol.">
        <title>The Global Catalogue of Microorganisms (GCM) 10K type strain sequencing project: providing services to taxonomists for standard genome sequencing and annotation.</title>
        <authorList>
            <consortium name="The Broad Institute Genomics Platform"/>
            <consortium name="The Broad Institute Genome Sequencing Center for Infectious Disease"/>
            <person name="Wu L."/>
            <person name="Ma J."/>
        </authorList>
    </citation>
    <scope>NUCLEOTIDE SEQUENCE [LARGE SCALE GENOMIC DNA]</scope>
    <source>
        <strain evidence="2">KCTC 3913</strain>
    </source>
</reference>
<gene>
    <name evidence="1" type="ORF">ACFSUL_06720</name>
</gene>
<protein>
    <submittedName>
        <fullName evidence="1">Uncharacterized protein</fullName>
    </submittedName>
</protein>
<sequence>MWYPDVKEVFSDKKWLDIRVVQGFNIIFANNRWLTVEKFNSFSYDGYKEDVCEYITQSMSTIQNLLPALTVLTKGVVFLRKVNGQNV</sequence>
<dbReference type="RefSeq" id="WP_377933852.1">
    <property type="nucleotide sequence ID" value="NZ_JBHUMF010000015.1"/>
</dbReference>
<dbReference type="Proteomes" id="UP001597506">
    <property type="component" value="Unassembled WGS sequence"/>
</dbReference>